<dbReference type="SUPFAM" id="SSF81324">
    <property type="entry name" value="Voltage-gated potassium channels"/>
    <property type="match status" value="1"/>
</dbReference>
<evidence type="ECO:0000256" key="8">
    <source>
        <dbReference type="ARBA" id="ARBA00022989"/>
    </source>
</evidence>
<keyword evidence="16" id="KW-1185">Reference proteome</keyword>
<dbReference type="Gene3D" id="1.20.120.350">
    <property type="entry name" value="Voltage-gated potassium channels. Chain C"/>
    <property type="match status" value="1"/>
</dbReference>
<dbReference type="Proteomes" id="UP001283361">
    <property type="component" value="Unassembled WGS sequence"/>
</dbReference>
<evidence type="ECO:0000256" key="5">
    <source>
        <dbReference type="ARBA" id="ARBA00022692"/>
    </source>
</evidence>
<feature type="transmembrane region" description="Helical" evidence="13">
    <location>
        <begin position="53"/>
        <end position="73"/>
    </location>
</feature>
<reference evidence="15" key="1">
    <citation type="journal article" date="2023" name="G3 (Bethesda)">
        <title>A reference genome for the long-term kleptoplast-retaining sea slug Elysia crispata morphotype clarki.</title>
        <authorList>
            <person name="Eastman K.E."/>
            <person name="Pendleton A.L."/>
            <person name="Shaikh M.A."/>
            <person name="Suttiyut T."/>
            <person name="Ogas R."/>
            <person name="Tomko P."/>
            <person name="Gavelis G."/>
            <person name="Widhalm J.R."/>
            <person name="Wisecaver J.H."/>
        </authorList>
    </citation>
    <scope>NUCLEOTIDE SEQUENCE</scope>
    <source>
        <strain evidence="15">ECLA1</strain>
    </source>
</reference>
<evidence type="ECO:0000256" key="9">
    <source>
        <dbReference type="ARBA" id="ARBA00023065"/>
    </source>
</evidence>
<evidence type="ECO:0000313" key="16">
    <source>
        <dbReference type="Proteomes" id="UP001283361"/>
    </source>
</evidence>
<keyword evidence="6" id="KW-0106">Calcium</keyword>
<sequence>MFWLQAESASAPRLVGVVAPCFLAGLSETHPSYPDFFGFFFSNLKGFEDRIEYVFILIFLLESILKIIAYGFVMHPGAYLRNGWNALDFIIVVIGDSLGGPQEEEECDVEERRARRRYAREDDRKPFESSPSEGQIQIYEFLTRLEQTQRRRD</sequence>
<evidence type="ECO:0000256" key="7">
    <source>
        <dbReference type="ARBA" id="ARBA00022882"/>
    </source>
</evidence>
<dbReference type="PANTHER" id="PTHR45628:SF7">
    <property type="entry name" value="VOLTAGE-DEPENDENT CALCIUM CHANNEL TYPE A SUBUNIT ALPHA-1"/>
    <property type="match status" value="1"/>
</dbReference>
<keyword evidence="3" id="KW-0109">Calcium transport</keyword>
<dbReference type="InterPro" id="IPR027359">
    <property type="entry name" value="Volt_channel_dom_sf"/>
</dbReference>
<evidence type="ECO:0000259" key="14">
    <source>
        <dbReference type="Pfam" id="PF00520"/>
    </source>
</evidence>
<evidence type="ECO:0000256" key="2">
    <source>
        <dbReference type="ARBA" id="ARBA00022448"/>
    </source>
</evidence>
<gene>
    <name evidence="15" type="ORF">RRG08_052416</name>
</gene>
<keyword evidence="12" id="KW-0407">Ion channel</keyword>
<evidence type="ECO:0000256" key="13">
    <source>
        <dbReference type="SAM" id="Phobius"/>
    </source>
</evidence>
<name>A0AAE1B2Q2_9GAST</name>
<keyword evidence="11" id="KW-0325">Glycoprotein</keyword>
<comment type="caution">
    <text evidence="15">The sequence shown here is derived from an EMBL/GenBank/DDBJ whole genome shotgun (WGS) entry which is preliminary data.</text>
</comment>
<dbReference type="EMBL" id="JAWDGP010000740">
    <property type="protein sequence ID" value="KAK3797816.1"/>
    <property type="molecule type" value="Genomic_DNA"/>
</dbReference>
<dbReference type="GO" id="GO:0098703">
    <property type="term" value="P:calcium ion import across plasma membrane"/>
    <property type="evidence" value="ECO:0007669"/>
    <property type="project" value="TreeGrafter"/>
</dbReference>
<protein>
    <recommendedName>
        <fullName evidence="14">Ion transport domain-containing protein</fullName>
    </recommendedName>
</protein>
<evidence type="ECO:0000256" key="3">
    <source>
        <dbReference type="ARBA" id="ARBA00022568"/>
    </source>
</evidence>
<evidence type="ECO:0000256" key="12">
    <source>
        <dbReference type="ARBA" id="ARBA00023303"/>
    </source>
</evidence>
<evidence type="ECO:0000256" key="4">
    <source>
        <dbReference type="ARBA" id="ARBA00022673"/>
    </source>
</evidence>
<keyword evidence="7" id="KW-0851">Voltage-gated channel</keyword>
<evidence type="ECO:0000313" key="15">
    <source>
        <dbReference type="EMBL" id="KAK3797816.1"/>
    </source>
</evidence>
<organism evidence="15 16">
    <name type="scientific">Elysia crispata</name>
    <name type="common">lettuce slug</name>
    <dbReference type="NCBI Taxonomy" id="231223"/>
    <lineage>
        <taxon>Eukaryota</taxon>
        <taxon>Metazoa</taxon>
        <taxon>Spiralia</taxon>
        <taxon>Lophotrochozoa</taxon>
        <taxon>Mollusca</taxon>
        <taxon>Gastropoda</taxon>
        <taxon>Heterobranchia</taxon>
        <taxon>Euthyneura</taxon>
        <taxon>Panpulmonata</taxon>
        <taxon>Sacoglossa</taxon>
        <taxon>Placobranchoidea</taxon>
        <taxon>Plakobranchidae</taxon>
        <taxon>Elysia</taxon>
    </lineage>
</organism>
<dbReference type="PANTHER" id="PTHR45628">
    <property type="entry name" value="VOLTAGE-DEPENDENT CALCIUM CHANNEL TYPE A SUBUNIT ALPHA-1"/>
    <property type="match status" value="1"/>
</dbReference>
<keyword evidence="4" id="KW-0107">Calcium channel</keyword>
<accession>A0AAE1B2Q2</accession>
<keyword evidence="5 13" id="KW-0812">Transmembrane</keyword>
<dbReference type="InterPro" id="IPR005821">
    <property type="entry name" value="Ion_trans_dom"/>
</dbReference>
<dbReference type="AlphaFoldDB" id="A0AAE1B2Q2"/>
<evidence type="ECO:0000256" key="11">
    <source>
        <dbReference type="ARBA" id="ARBA00023180"/>
    </source>
</evidence>
<keyword evidence="10 13" id="KW-0472">Membrane</keyword>
<evidence type="ECO:0000256" key="6">
    <source>
        <dbReference type="ARBA" id="ARBA00022837"/>
    </source>
</evidence>
<evidence type="ECO:0000256" key="1">
    <source>
        <dbReference type="ARBA" id="ARBA00004141"/>
    </source>
</evidence>
<dbReference type="InterPro" id="IPR050599">
    <property type="entry name" value="VDCC_alpha-1_subunit"/>
</dbReference>
<comment type="subcellular location">
    <subcellularLocation>
        <location evidence="1">Membrane</location>
        <topology evidence="1">Multi-pass membrane protein</topology>
    </subcellularLocation>
</comment>
<dbReference type="GO" id="GO:0005891">
    <property type="term" value="C:voltage-gated calcium channel complex"/>
    <property type="evidence" value="ECO:0007669"/>
    <property type="project" value="TreeGrafter"/>
</dbReference>
<evidence type="ECO:0000256" key="10">
    <source>
        <dbReference type="ARBA" id="ARBA00023136"/>
    </source>
</evidence>
<feature type="domain" description="Ion transport" evidence="14">
    <location>
        <begin position="46"/>
        <end position="96"/>
    </location>
</feature>
<proteinExistence type="predicted"/>
<dbReference type="GO" id="GO:0008331">
    <property type="term" value="F:high voltage-gated calcium channel activity"/>
    <property type="evidence" value="ECO:0007669"/>
    <property type="project" value="TreeGrafter"/>
</dbReference>
<dbReference type="Pfam" id="PF00520">
    <property type="entry name" value="Ion_trans"/>
    <property type="match status" value="1"/>
</dbReference>
<keyword evidence="2" id="KW-0813">Transport</keyword>
<keyword evidence="9" id="KW-0406">Ion transport</keyword>
<keyword evidence="8 13" id="KW-1133">Transmembrane helix</keyword>